<comment type="caution">
    <text evidence="2">The sequence shown here is derived from an EMBL/GenBank/DDBJ whole genome shotgun (WGS) entry which is preliminary data.</text>
</comment>
<dbReference type="InterPro" id="IPR015943">
    <property type="entry name" value="WD40/YVTN_repeat-like_dom_sf"/>
</dbReference>
<dbReference type="PANTHER" id="PTHR30344">
    <property type="entry name" value="6-PHOSPHOGLUCONOLACTONASE-RELATED"/>
    <property type="match status" value="1"/>
</dbReference>
<organism evidence="2 3">
    <name type="scientific">Mycena albidolilacea</name>
    <dbReference type="NCBI Taxonomy" id="1033008"/>
    <lineage>
        <taxon>Eukaryota</taxon>
        <taxon>Fungi</taxon>
        <taxon>Dikarya</taxon>
        <taxon>Basidiomycota</taxon>
        <taxon>Agaricomycotina</taxon>
        <taxon>Agaricomycetes</taxon>
        <taxon>Agaricomycetidae</taxon>
        <taxon>Agaricales</taxon>
        <taxon>Marasmiineae</taxon>
        <taxon>Mycenaceae</taxon>
        <taxon>Mycena</taxon>
    </lineage>
</organism>
<name>A0AAD7AAU9_9AGAR</name>
<evidence type="ECO:0000313" key="2">
    <source>
        <dbReference type="EMBL" id="KAJ7353074.1"/>
    </source>
</evidence>
<dbReference type="InterPro" id="IPR019405">
    <property type="entry name" value="Lactonase_7-beta_prop"/>
</dbReference>
<dbReference type="PANTHER" id="PTHR30344:SF4">
    <property type="entry name" value="CYCLASE, PUTATIVE (AFU_ORTHOLOGUE AFUA_6G11580)-RELATED"/>
    <property type="match status" value="1"/>
</dbReference>
<dbReference type="GO" id="GO:0017057">
    <property type="term" value="F:6-phosphogluconolactonase activity"/>
    <property type="evidence" value="ECO:0007669"/>
    <property type="project" value="TreeGrafter"/>
</dbReference>
<dbReference type="Proteomes" id="UP001218218">
    <property type="component" value="Unassembled WGS sequence"/>
</dbReference>
<dbReference type="Pfam" id="PF10282">
    <property type="entry name" value="Lactonase"/>
    <property type="match status" value="1"/>
</dbReference>
<evidence type="ECO:0000313" key="3">
    <source>
        <dbReference type="Proteomes" id="UP001218218"/>
    </source>
</evidence>
<gene>
    <name evidence="2" type="ORF">DFH08DRAFT_912915</name>
</gene>
<dbReference type="Gene3D" id="2.130.10.10">
    <property type="entry name" value="YVTN repeat-like/Quinoprotein amine dehydrogenase"/>
    <property type="match status" value="1"/>
</dbReference>
<comment type="similarity">
    <text evidence="1">Belongs to the cycloisomerase 2 family.</text>
</comment>
<protein>
    <submittedName>
        <fullName evidence="2">3-carboxy-cis cis-mucoante lactonizing enzyme</fullName>
    </submittedName>
</protein>
<keyword evidence="3" id="KW-1185">Reference proteome</keyword>
<proteinExistence type="inferred from homology"/>
<reference evidence="2" key="1">
    <citation type="submission" date="2023-03" db="EMBL/GenBank/DDBJ databases">
        <title>Massive genome expansion in bonnet fungi (Mycena s.s.) driven by repeated elements and novel gene families across ecological guilds.</title>
        <authorList>
            <consortium name="Lawrence Berkeley National Laboratory"/>
            <person name="Harder C.B."/>
            <person name="Miyauchi S."/>
            <person name="Viragh M."/>
            <person name="Kuo A."/>
            <person name="Thoen E."/>
            <person name="Andreopoulos B."/>
            <person name="Lu D."/>
            <person name="Skrede I."/>
            <person name="Drula E."/>
            <person name="Henrissat B."/>
            <person name="Morin E."/>
            <person name="Kohler A."/>
            <person name="Barry K."/>
            <person name="LaButti K."/>
            <person name="Morin E."/>
            <person name="Salamov A."/>
            <person name="Lipzen A."/>
            <person name="Mereny Z."/>
            <person name="Hegedus B."/>
            <person name="Baldrian P."/>
            <person name="Stursova M."/>
            <person name="Weitz H."/>
            <person name="Taylor A."/>
            <person name="Grigoriev I.V."/>
            <person name="Nagy L.G."/>
            <person name="Martin F."/>
            <person name="Kauserud H."/>
        </authorList>
    </citation>
    <scope>NUCLEOTIDE SEQUENCE</scope>
    <source>
        <strain evidence="2">CBHHK002</strain>
    </source>
</reference>
<dbReference type="InterPro" id="IPR050282">
    <property type="entry name" value="Cycloisomerase_2"/>
</dbReference>
<evidence type="ECO:0000256" key="1">
    <source>
        <dbReference type="ARBA" id="ARBA00005564"/>
    </source>
</evidence>
<dbReference type="SUPFAM" id="SSF75011">
    <property type="entry name" value="3-carboxy-cis,cis-mucoante lactonizing enzyme"/>
    <property type="match status" value="1"/>
</dbReference>
<dbReference type="AlphaFoldDB" id="A0AAD7AAU9"/>
<accession>A0AAD7AAU9</accession>
<dbReference type="EMBL" id="JARIHO010000011">
    <property type="protein sequence ID" value="KAJ7353074.1"/>
    <property type="molecule type" value="Genomic_DNA"/>
</dbReference>
<sequence>MLDGTQDVGNGFLYTLVVDTDAKSLALTHTTRAAAAHPWLSVNRKANVVYGSGWSPPIDGQRTFSSYKVEPDFSVSHLNTVTSCGTKPIANDFIAEAGEHGVFYGLDFVTPCGEAWAVDKRGAITTKIQALEFANGSTLHGFSTTPDLKYMYLTNLGLNTIHSYALNLANGSVTALGDFSPSELAAGPRHAAITANGAYLYLIDEEGLRVDQFTIDPVAGALHYTNTSLAVTPFGLTPANASLYWGDEIVVSSDGLTLYASTRSRGADFPGYISAWSLAADGSLADTLFTVPTPEAGGTSNILSVSPWTDASKDMIILTDQDTDFVALYELQGQELVLLDRVNITGTNCCSGSVWLD</sequence>